<sequence>MKTIIPDKPPEKWVYVEEGLQGDVSMLFELNFTYIKFVLDVAETSIQKSFHQELFNELDQYKKDQHYNLFYNTGKHAKSNLKHDKLEQLASLLELSAIQPWAANDNWTLIINEVFILISLMRKYANNLEQINQAMKKIHLSDTPAHQPANDLKVYMIESC</sequence>
<organism evidence="1 2">
    <name type="scientific">Cetraspora pellucida</name>
    <dbReference type="NCBI Taxonomy" id="1433469"/>
    <lineage>
        <taxon>Eukaryota</taxon>
        <taxon>Fungi</taxon>
        <taxon>Fungi incertae sedis</taxon>
        <taxon>Mucoromycota</taxon>
        <taxon>Glomeromycotina</taxon>
        <taxon>Glomeromycetes</taxon>
        <taxon>Diversisporales</taxon>
        <taxon>Gigasporaceae</taxon>
        <taxon>Cetraspora</taxon>
    </lineage>
</organism>
<dbReference type="Proteomes" id="UP000789759">
    <property type="component" value="Unassembled WGS sequence"/>
</dbReference>
<evidence type="ECO:0000313" key="2">
    <source>
        <dbReference type="Proteomes" id="UP000789759"/>
    </source>
</evidence>
<dbReference type="OrthoDB" id="2371840at2759"/>
<protein>
    <submittedName>
        <fullName evidence="1">828_t:CDS:1</fullName>
    </submittedName>
</protein>
<name>A0A9N9DLL0_9GLOM</name>
<proteinExistence type="predicted"/>
<gene>
    <name evidence="1" type="ORF">CPELLU_LOCUS9059</name>
</gene>
<dbReference type="EMBL" id="CAJVQA010006724">
    <property type="protein sequence ID" value="CAG8645277.1"/>
    <property type="molecule type" value="Genomic_DNA"/>
</dbReference>
<dbReference type="AlphaFoldDB" id="A0A9N9DLL0"/>
<accession>A0A9N9DLL0</accession>
<comment type="caution">
    <text evidence="1">The sequence shown here is derived from an EMBL/GenBank/DDBJ whole genome shotgun (WGS) entry which is preliminary data.</text>
</comment>
<keyword evidence="2" id="KW-1185">Reference proteome</keyword>
<reference evidence="1" key="1">
    <citation type="submission" date="2021-06" db="EMBL/GenBank/DDBJ databases">
        <authorList>
            <person name="Kallberg Y."/>
            <person name="Tangrot J."/>
            <person name="Rosling A."/>
        </authorList>
    </citation>
    <scope>NUCLEOTIDE SEQUENCE</scope>
    <source>
        <strain evidence="1">FL966</strain>
    </source>
</reference>
<evidence type="ECO:0000313" key="1">
    <source>
        <dbReference type="EMBL" id="CAG8645277.1"/>
    </source>
</evidence>